<feature type="signal peptide" evidence="1">
    <location>
        <begin position="1"/>
        <end position="21"/>
    </location>
</feature>
<keyword evidence="3" id="KW-1185">Reference proteome</keyword>
<evidence type="ECO:0000313" key="2">
    <source>
        <dbReference type="EMBL" id="TNJ46390.1"/>
    </source>
</evidence>
<evidence type="ECO:0000313" key="3">
    <source>
        <dbReference type="Proteomes" id="UP000308713"/>
    </source>
</evidence>
<feature type="chain" id="PRO_5022721618" evidence="1">
    <location>
        <begin position="22"/>
        <end position="149"/>
    </location>
</feature>
<dbReference type="AlphaFoldDB" id="A0A5C4SQX7"/>
<keyword evidence="1" id="KW-0732">Signal</keyword>
<dbReference type="EMBL" id="VDCS01000002">
    <property type="protein sequence ID" value="TNJ46390.1"/>
    <property type="molecule type" value="Genomic_DNA"/>
</dbReference>
<reference evidence="2 3" key="1">
    <citation type="submission" date="2019-05" db="EMBL/GenBank/DDBJ databases">
        <title>Tamlana fucoidanivorans sp. nov., isolated from the surface of algae collected from Fujian province in China.</title>
        <authorList>
            <person name="Li J."/>
        </authorList>
    </citation>
    <scope>NUCLEOTIDE SEQUENCE [LARGE SCALE GENOMIC DNA]</scope>
    <source>
        <strain evidence="2 3">CW2-9</strain>
    </source>
</reference>
<dbReference type="Proteomes" id="UP000308713">
    <property type="component" value="Unassembled WGS sequence"/>
</dbReference>
<protein>
    <submittedName>
        <fullName evidence="2">Uncharacterized protein</fullName>
    </submittedName>
</protein>
<organism evidence="2 3">
    <name type="scientific">Allotamlana fucoidanivorans</name>
    <dbReference type="NCBI Taxonomy" id="2583814"/>
    <lineage>
        <taxon>Bacteria</taxon>
        <taxon>Pseudomonadati</taxon>
        <taxon>Bacteroidota</taxon>
        <taxon>Flavobacteriia</taxon>
        <taxon>Flavobacteriales</taxon>
        <taxon>Flavobacteriaceae</taxon>
        <taxon>Allotamlana</taxon>
    </lineage>
</organism>
<sequence>MKTKIILLSFSLFLVTGFAFAQKKDKGPKSIISEKVTIKKYHNKEELERMSKGELVSLYTERNEVLTSTLPYIAFATKPGITMTTLGIPETNDNRKALDDQFDNTEGYLENTLEFHQQYLPYSDTRNLIAAILFYEEIMKSLHQYNEFR</sequence>
<gene>
    <name evidence="2" type="ORF">FGF67_01845</name>
</gene>
<comment type="caution">
    <text evidence="2">The sequence shown here is derived from an EMBL/GenBank/DDBJ whole genome shotgun (WGS) entry which is preliminary data.</text>
</comment>
<name>A0A5C4SQX7_9FLAO</name>
<proteinExistence type="predicted"/>
<evidence type="ECO:0000256" key="1">
    <source>
        <dbReference type="SAM" id="SignalP"/>
    </source>
</evidence>
<accession>A0A5C4SQX7</accession>
<dbReference type="RefSeq" id="WP_139694761.1">
    <property type="nucleotide sequence ID" value="NZ_CP074074.1"/>
</dbReference>
<dbReference type="OrthoDB" id="1161684at2"/>